<comment type="caution">
    <text evidence="2">The sequence shown here is derived from an EMBL/GenBank/DDBJ whole genome shotgun (WGS) entry which is preliminary data.</text>
</comment>
<dbReference type="RefSeq" id="WP_188791599.1">
    <property type="nucleotide sequence ID" value="NZ_BMJV01000008.1"/>
</dbReference>
<reference evidence="2" key="2">
    <citation type="submission" date="2020-09" db="EMBL/GenBank/DDBJ databases">
        <authorList>
            <person name="Sun Q."/>
            <person name="Zhou Y."/>
        </authorList>
    </citation>
    <scope>NUCLEOTIDE SEQUENCE</scope>
    <source>
        <strain evidence="2">CGMCC 1.15762</strain>
    </source>
</reference>
<gene>
    <name evidence="2" type="ORF">GCM10011415_35280</name>
</gene>
<sequence>MDKAYEEFDRRQRKVASKHSKLAQGYVTRLNPKNGTIEHQPIRRVPFVSMKGFALATIGFFCFKAVLVAKLGLEDYAAHLDHLSNGTLLERMGAWVMSTDPATFWIASQLGSYIT</sequence>
<accession>A0A8J3EIP2</accession>
<keyword evidence="1" id="KW-1133">Transmembrane helix</keyword>
<name>A0A8J3EIP2_9RHOB</name>
<feature type="transmembrane region" description="Helical" evidence="1">
    <location>
        <begin position="53"/>
        <end position="73"/>
    </location>
</feature>
<proteinExistence type="predicted"/>
<organism evidence="2 3">
    <name type="scientific">Salipiger pallidus</name>
    <dbReference type="NCBI Taxonomy" id="1775170"/>
    <lineage>
        <taxon>Bacteria</taxon>
        <taxon>Pseudomonadati</taxon>
        <taxon>Pseudomonadota</taxon>
        <taxon>Alphaproteobacteria</taxon>
        <taxon>Rhodobacterales</taxon>
        <taxon>Roseobacteraceae</taxon>
        <taxon>Salipiger</taxon>
    </lineage>
</organism>
<evidence type="ECO:0000313" key="2">
    <source>
        <dbReference type="EMBL" id="GGG82498.1"/>
    </source>
</evidence>
<protein>
    <submittedName>
        <fullName evidence="2">Uncharacterized protein</fullName>
    </submittedName>
</protein>
<dbReference type="Proteomes" id="UP000617145">
    <property type="component" value="Unassembled WGS sequence"/>
</dbReference>
<keyword evidence="1" id="KW-0812">Transmembrane</keyword>
<evidence type="ECO:0000313" key="3">
    <source>
        <dbReference type="Proteomes" id="UP000617145"/>
    </source>
</evidence>
<reference evidence="2" key="1">
    <citation type="journal article" date="2014" name="Int. J. Syst. Evol. Microbiol.">
        <title>Complete genome sequence of Corynebacterium casei LMG S-19264T (=DSM 44701T), isolated from a smear-ripened cheese.</title>
        <authorList>
            <consortium name="US DOE Joint Genome Institute (JGI-PGF)"/>
            <person name="Walter F."/>
            <person name="Albersmeier A."/>
            <person name="Kalinowski J."/>
            <person name="Ruckert C."/>
        </authorList>
    </citation>
    <scope>NUCLEOTIDE SEQUENCE</scope>
    <source>
        <strain evidence="2">CGMCC 1.15762</strain>
    </source>
</reference>
<keyword evidence="1" id="KW-0472">Membrane</keyword>
<keyword evidence="3" id="KW-1185">Reference proteome</keyword>
<dbReference type="AlphaFoldDB" id="A0A8J3EIP2"/>
<dbReference type="EMBL" id="BMJV01000008">
    <property type="protein sequence ID" value="GGG82498.1"/>
    <property type="molecule type" value="Genomic_DNA"/>
</dbReference>
<evidence type="ECO:0000256" key="1">
    <source>
        <dbReference type="SAM" id="Phobius"/>
    </source>
</evidence>